<evidence type="ECO:0000256" key="1">
    <source>
        <dbReference type="SAM" id="MobiDB-lite"/>
    </source>
</evidence>
<proteinExistence type="predicted"/>
<evidence type="ECO:0000313" key="4">
    <source>
        <dbReference type="Proteomes" id="UP000324974"/>
    </source>
</evidence>
<gene>
    <name evidence="3" type="ORF">PX52LOC_05845</name>
</gene>
<dbReference type="EMBL" id="CP042425">
    <property type="protein sequence ID" value="QEL18805.1"/>
    <property type="molecule type" value="Genomic_DNA"/>
</dbReference>
<sequence length="340" mass="35793">MVRLPATLMIPALFALAAASGCVSSGTKPVKVEKLNEALKEALPSSSALATPLTTTLKGQPATQFVTAWQTKLGQLPDPSKNGAIFPGIVGQVFLYTDKFLPANIAGSLTIVATDATDRPQGQPAKQPNVWHFDADTLKKMTVMDERFGKCLAVFLPWPEEWKDVNRLLIQAAYDQPGTFRLFAPQSTVTLDFFTNGSQVSMSQAKFTANQMAVPDPKVLMQQANAARSVQPAAPKTTFPATGVPPLGSNPIQQAGFQQPAAPQQNWPNGLPAGFQAPAQQQAGSGMGIPAIGVTPAGGIPMPATPAAGMPPMNGMSMNAPPPPVQPTAGNDFKMTIPRN</sequence>
<dbReference type="KEGG" id="lrs:PX52LOC_05845"/>
<evidence type="ECO:0000313" key="3">
    <source>
        <dbReference type="EMBL" id="QEL18805.1"/>
    </source>
</evidence>
<keyword evidence="2" id="KW-0732">Signal</keyword>
<protein>
    <submittedName>
        <fullName evidence="3">Uncharacterized protein</fullName>
    </submittedName>
</protein>
<feature type="chain" id="PRO_5022843015" evidence="2">
    <location>
        <begin position="18"/>
        <end position="340"/>
    </location>
</feature>
<dbReference type="Proteomes" id="UP000324974">
    <property type="component" value="Chromosome"/>
</dbReference>
<organism evidence="3 4">
    <name type="scientific">Limnoglobus roseus</name>
    <dbReference type="NCBI Taxonomy" id="2598579"/>
    <lineage>
        <taxon>Bacteria</taxon>
        <taxon>Pseudomonadati</taxon>
        <taxon>Planctomycetota</taxon>
        <taxon>Planctomycetia</taxon>
        <taxon>Gemmatales</taxon>
        <taxon>Gemmataceae</taxon>
        <taxon>Limnoglobus</taxon>
    </lineage>
</organism>
<reference evidence="4" key="1">
    <citation type="submission" date="2019-08" db="EMBL/GenBank/DDBJ databases">
        <title>Limnoglobus roseus gen. nov., sp. nov., a novel freshwater planctomycete with a giant genome from the family Gemmataceae.</title>
        <authorList>
            <person name="Kulichevskaya I.S."/>
            <person name="Naumoff D.G."/>
            <person name="Miroshnikov K."/>
            <person name="Ivanova A."/>
            <person name="Philippov D.A."/>
            <person name="Hakobyan A."/>
            <person name="Rijpstra I.C."/>
            <person name="Sinninghe Damste J.S."/>
            <person name="Liesack W."/>
            <person name="Dedysh S.N."/>
        </authorList>
    </citation>
    <scope>NUCLEOTIDE SEQUENCE [LARGE SCALE GENOMIC DNA]</scope>
    <source>
        <strain evidence="4">PX52</strain>
    </source>
</reference>
<dbReference type="AlphaFoldDB" id="A0A5C1AJF5"/>
<evidence type="ECO:0000256" key="2">
    <source>
        <dbReference type="SAM" id="SignalP"/>
    </source>
</evidence>
<dbReference type="RefSeq" id="WP_149113263.1">
    <property type="nucleotide sequence ID" value="NZ_CP042425.1"/>
</dbReference>
<dbReference type="OrthoDB" id="290656at2"/>
<keyword evidence="4" id="KW-1185">Reference proteome</keyword>
<dbReference type="PROSITE" id="PS51257">
    <property type="entry name" value="PROKAR_LIPOPROTEIN"/>
    <property type="match status" value="1"/>
</dbReference>
<feature type="region of interest" description="Disordered" evidence="1">
    <location>
        <begin position="321"/>
        <end position="340"/>
    </location>
</feature>
<name>A0A5C1AJF5_9BACT</name>
<feature type="signal peptide" evidence="2">
    <location>
        <begin position="1"/>
        <end position="17"/>
    </location>
</feature>
<accession>A0A5C1AJF5</accession>